<comment type="caution">
    <text evidence="14">The sequence shown here is derived from an EMBL/GenBank/DDBJ whole genome shotgun (WGS) entry which is preliminary data.</text>
</comment>
<dbReference type="InterPro" id="IPR050222">
    <property type="entry name" value="MATE_MdtK"/>
</dbReference>
<feature type="transmembrane region" description="Helical" evidence="13">
    <location>
        <begin position="194"/>
        <end position="215"/>
    </location>
</feature>
<comment type="subcellular location">
    <subcellularLocation>
        <location evidence="2">Cell membrane</location>
        <topology evidence="2">Multi-pass membrane protein</topology>
    </subcellularLocation>
</comment>
<dbReference type="AlphaFoldDB" id="A0A2P6MIL0"/>
<keyword evidence="15" id="KW-1185">Reference proteome</keyword>
<feature type="transmembrane region" description="Helical" evidence="13">
    <location>
        <begin position="12"/>
        <end position="34"/>
    </location>
</feature>
<evidence type="ECO:0000256" key="7">
    <source>
        <dbReference type="ARBA" id="ARBA00022475"/>
    </source>
</evidence>
<dbReference type="PANTHER" id="PTHR43298">
    <property type="entry name" value="MULTIDRUG RESISTANCE PROTEIN NORM-RELATED"/>
    <property type="match status" value="1"/>
</dbReference>
<evidence type="ECO:0000256" key="6">
    <source>
        <dbReference type="ARBA" id="ARBA00022449"/>
    </source>
</evidence>
<evidence type="ECO:0000256" key="8">
    <source>
        <dbReference type="ARBA" id="ARBA00022692"/>
    </source>
</evidence>
<keyword evidence="10" id="KW-0406">Ion transport</keyword>
<comment type="similarity">
    <text evidence="3">Belongs to the multi antimicrobial extrusion (MATE) (TC 2.A.66.1) family.</text>
</comment>
<evidence type="ECO:0000256" key="2">
    <source>
        <dbReference type="ARBA" id="ARBA00004651"/>
    </source>
</evidence>
<keyword evidence="7" id="KW-1003">Cell membrane</keyword>
<dbReference type="Pfam" id="PF01554">
    <property type="entry name" value="MatE"/>
    <property type="match status" value="2"/>
</dbReference>
<evidence type="ECO:0000256" key="5">
    <source>
        <dbReference type="ARBA" id="ARBA00022448"/>
    </source>
</evidence>
<gene>
    <name evidence="14" type="ORF">C6I21_04775</name>
</gene>
<keyword evidence="11 13" id="KW-0472">Membrane</keyword>
<sequence length="462" mass="51173">MYPTKSWREKLKLLSIIMWPILVTQIGMYAMNFIDTVMSGRAGAEDLAGVAIGSSLWIPVLTGITGVLLALTPILSHKLGAEDKEGVPFYVQQGIYVAVFLTIVVFGAGAFLVSPILSLMELEPEVRFVAFHYLIGLAAGMIPLFVYTVIRGFIDSLGQTRVTMIITLAALPVNAFFNYVLIFGRAGFPELGGIGAGYATSITYWFILFLCIYITHKNRPFSYHRLYHAWRKPAVGVWKEILLLGLPIGLTIFFETSIFSAVTLLLSVFSTEVIAAHQAAINFASLLYMVPLSFAFALTITVGYEIGGRRHEDAVSYAKIGLLLSVGMGLAACVIIYALRVPVSYLYTSDPDVAGLIQAFLIYSIFFQLSDAVNTPIQGILRGYKDVNVPFIMAFISFWLIGLPFGWALATWTELGPFGYWIGLITALAVCATFLAVRLRWMQKREWQLSPEKREEEQNMLG</sequence>
<feature type="transmembrane region" description="Helical" evidence="13">
    <location>
        <begin position="241"/>
        <end position="266"/>
    </location>
</feature>
<comment type="function">
    <text evidence="1">Multidrug efflux pump.</text>
</comment>
<dbReference type="GO" id="GO:0042910">
    <property type="term" value="F:xenobiotic transmembrane transporter activity"/>
    <property type="evidence" value="ECO:0007669"/>
    <property type="project" value="InterPro"/>
</dbReference>
<evidence type="ECO:0000256" key="13">
    <source>
        <dbReference type="SAM" id="Phobius"/>
    </source>
</evidence>
<dbReference type="PANTHER" id="PTHR43298:SF2">
    <property type="entry name" value="FMN_FAD EXPORTER YEEO-RELATED"/>
    <property type="match status" value="1"/>
</dbReference>
<feature type="transmembrane region" description="Helical" evidence="13">
    <location>
        <begin position="353"/>
        <end position="370"/>
    </location>
</feature>
<evidence type="ECO:0000313" key="14">
    <source>
        <dbReference type="EMBL" id="PRO66119.1"/>
    </source>
</evidence>
<dbReference type="NCBIfam" id="TIGR00797">
    <property type="entry name" value="matE"/>
    <property type="match status" value="1"/>
</dbReference>
<feature type="transmembrane region" description="Helical" evidence="13">
    <location>
        <begin position="418"/>
        <end position="437"/>
    </location>
</feature>
<dbReference type="EMBL" id="PVNS01000004">
    <property type="protein sequence ID" value="PRO66119.1"/>
    <property type="molecule type" value="Genomic_DNA"/>
</dbReference>
<feature type="transmembrane region" description="Helical" evidence="13">
    <location>
        <begin position="129"/>
        <end position="150"/>
    </location>
</feature>
<feature type="transmembrane region" description="Helical" evidence="13">
    <location>
        <begin position="54"/>
        <end position="75"/>
    </location>
</feature>
<dbReference type="GO" id="GO:0005886">
    <property type="term" value="C:plasma membrane"/>
    <property type="evidence" value="ECO:0007669"/>
    <property type="project" value="UniProtKB-SubCell"/>
</dbReference>
<organism evidence="14 15">
    <name type="scientific">Alkalicoccus urumqiensis</name>
    <name type="common">Bacillus urumqiensis</name>
    <dbReference type="NCBI Taxonomy" id="1548213"/>
    <lineage>
        <taxon>Bacteria</taxon>
        <taxon>Bacillati</taxon>
        <taxon>Bacillota</taxon>
        <taxon>Bacilli</taxon>
        <taxon>Bacillales</taxon>
        <taxon>Bacillaceae</taxon>
        <taxon>Alkalicoccus</taxon>
    </lineage>
</organism>
<evidence type="ECO:0000313" key="15">
    <source>
        <dbReference type="Proteomes" id="UP000243650"/>
    </source>
</evidence>
<keyword evidence="5" id="KW-0813">Transport</keyword>
<reference evidence="14 15" key="1">
    <citation type="submission" date="2018-03" db="EMBL/GenBank/DDBJ databases">
        <title>Bacillus urumqiensis sp. nov., a moderately haloalkaliphilic bacterium isolated from a salt lake.</title>
        <authorList>
            <person name="Zhao B."/>
            <person name="Liao Z."/>
        </authorList>
    </citation>
    <scope>NUCLEOTIDE SEQUENCE [LARGE SCALE GENOMIC DNA]</scope>
    <source>
        <strain evidence="14 15">BZ-SZ-XJ18</strain>
    </source>
</reference>
<proteinExistence type="inferred from homology"/>
<keyword evidence="9 13" id="KW-1133">Transmembrane helix</keyword>
<accession>A0A2P6MIL0</accession>
<feature type="transmembrane region" description="Helical" evidence="13">
    <location>
        <begin position="320"/>
        <end position="341"/>
    </location>
</feature>
<evidence type="ECO:0000256" key="3">
    <source>
        <dbReference type="ARBA" id="ARBA00010199"/>
    </source>
</evidence>
<keyword evidence="6" id="KW-0050">Antiport</keyword>
<name>A0A2P6MIL0_ALKUR</name>
<keyword evidence="8 13" id="KW-0812">Transmembrane</keyword>
<feature type="transmembrane region" description="Helical" evidence="13">
    <location>
        <begin position="391"/>
        <end position="412"/>
    </location>
</feature>
<evidence type="ECO:0000256" key="12">
    <source>
        <dbReference type="ARBA" id="ARBA00031636"/>
    </source>
</evidence>
<feature type="transmembrane region" description="Helical" evidence="13">
    <location>
        <begin position="162"/>
        <end position="182"/>
    </location>
</feature>
<dbReference type="GO" id="GO:0015297">
    <property type="term" value="F:antiporter activity"/>
    <property type="evidence" value="ECO:0007669"/>
    <property type="project" value="UniProtKB-KW"/>
</dbReference>
<evidence type="ECO:0000256" key="4">
    <source>
        <dbReference type="ARBA" id="ARBA00020268"/>
    </source>
</evidence>
<dbReference type="InterPro" id="IPR048279">
    <property type="entry name" value="MdtK-like"/>
</dbReference>
<dbReference type="Proteomes" id="UP000243650">
    <property type="component" value="Unassembled WGS sequence"/>
</dbReference>
<dbReference type="CDD" id="cd13131">
    <property type="entry name" value="MATE_NorM_like"/>
    <property type="match status" value="1"/>
</dbReference>
<evidence type="ECO:0000256" key="9">
    <source>
        <dbReference type="ARBA" id="ARBA00022989"/>
    </source>
</evidence>
<dbReference type="PIRSF" id="PIRSF006603">
    <property type="entry name" value="DinF"/>
    <property type="match status" value="1"/>
</dbReference>
<protein>
    <recommendedName>
        <fullName evidence="4">Probable multidrug resistance protein NorM</fullName>
    </recommendedName>
    <alternativeName>
        <fullName evidence="12">Multidrug-efflux transporter</fullName>
    </alternativeName>
</protein>
<feature type="transmembrane region" description="Helical" evidence="13">
    <location>
        <begin position="95"/>
        <end position="117"/>
    </location>
</feature>
<evidence type="ECO:0000256" key="1">
    <source>
        <dbReference type="ARBA" id="ARBA00003408"/>
    </source>
</evidence>
<dbReference type="OrthoDB" id="9780160at2"/>
<evidence type="ECO:0000256" key="10">
    <source>
        <dbReference type="ARBA" id="ARBA00023065"/>
    </source>
</evidence>
<dbReference type="GO" id="GO:0006811">
    <property type="term" value="P:monoatomic ion transport"/>
    <property type="evidence" value="ECO:0007669"/>
    <property type="project" value="UniProtKB-KW"/>
</dbReference>
<evidence type="ECO:0000256" key="11">
    <source>
        <dbReference type="ARBA" id="ARBA00023136"/>
    </source>
</evidence>
<dbReference type="RefSeq" id="WP_105958310.1">
    <property type="nucleotide sequence ID" value="NZ_PVNS01000004.1"/>
</dbReference>
<feature type="transmembrane region" description="Helical" evidence="13">
    <location>
        <begin position="286"/>
        <end position="308"/>
    </location>
</feature>
<dbReference type="InterPro" id="IPR002528">
    <property type="entry name" value="MATE_fam"/>
</dbReference>